<dbReference type="RefSeq" id="XP_033682928.1">
    <property type="nucleotide sequence ID" value="XM_033835593.1"/>
</dbReference>
<dbReference type="EMBL" id="ML987196">
    <property type="protein sequence ID" value="KAF2247924.1"/>
    <property type="molecule type" value="Genomic_DNA"/>
</dbReference>
<keyword evidence="1" id="KW-0812">Transmembrane</keyword>
<keyword evidence="1" id="KW-1133">Transmembrane helix</keyword>
<evidence type="ECO:0000313" key="3">
    <source>
        <dbReference type="Proteomes" id="UP000800094"/>
    </source>
</evidence>
<accession>A0A6A6IBG9</accession>
<feature type="transmembrane region" description="Helical" evidence="1">
    <location>
        <begin position="337"/>
        <end position="360"/>
    </location>
</feature>
<protein>
    <recommendedName>
        <fullName evidence="4">Ubiquitin carrier protein</fullName>
    </recommendedName>
</protein>
<keyword evidence="3" id="KW-1185">Reference proteome</keyword>
<sequence>MIEHAVKRGLQHASAMQLFKRAAEDGPQVEMPKWGIAVLATTFVLFVIFMSAVEYTLKDVVATLCMVETPFAAITVSTPEERDAPKDTKEPLLETGPTITLVHQKPITSSIRGTIRHLVSQAGRLARWRGFKIHVLHGLCFSLVANIVSAALPIPDPVRMIIATAVSGAICANLHAAWTHKVVSMPTATRFWQRVPARSNWKLLAFPAAVSAAMPYFSLSVAHGFIPLFGLDRAVNDNFREYNGHQWTSLILRWIAVLVIAISCTIFLCLPAIVTLVRVEASILPEDQDTIVPFDRTFAGKVVPRILGGTGCISFLDAWRSFNWEARRRLIKLYVKIFFILTGLFFVLAHVLAFEVFVIMGPALGKFLSEARQQGHLS</sequence>
<evidence type="ECO:0000313" key="2">
    <source>
        <dbReference type="EMBL" id="KAF2247924.1"/>
    </source>
</evidence>
<organism evidence="2 3">
    <name type="scientific">Trematosphaeria pertusa</name>
    <dbReference type="NCBI Taxonomy" id="390896"/>
    <lineage>
        <taxon>Eukaryota</taxon>
        <taxon>Fungi</taxon>
        <taxon>Dikarya</taxon>
        <taxon>Ascomycota</taxon>
        <taxon>Pezizomycotina</taxon>
        <taxon>Dothideomycetes</taxon>
        <taxon>Pleosporomycetidae</taxon>
        <taxon>Pleosporales</taxon>
        <taxon>Massarineae</taxon>
        <taxon>Trematosphaeriaceae</taxon>
        <taxon>Trematosphaeria</taxon>
    </lineage>
</organism>
<feature type="transmembrane region" description="Helical" evidence="1">
    <location>
        <begin position="251"/>
        <end position="277"/>
    </location>
</feature>
<evidence type="ECO:0008006" key="4">
    <source>
        <dbReference type="Google" id="ProtNLM"/>
    </source>
</evidence>
<feature type="transmembrane region" description="Helical" evidence="1">
    <location>
        <begin position="204"/>
        <end position="231"/>
    </location>
</feature>
<evidence type="ECO:0000256" key="1">
    <source>
        <dbReference type="SAM" id="Phobius"/>
    </source>
</evidence>
<keyword evidence="1" id="KW-0472">Membrane</keyword>
<reference evidence="2" key="1">
    <citation type="journal article" date="2020" name="Stud. Mycol.">
        <title>101 Dothideomycetes genomes: a test case for predicting lifestyles and emergence of pathogens.</title>
        <authorList>
            <person name="Haridas S."/>
            <person name="Albert R."/>
            <person name="Binder M."/>
            <person name="Bloem J."/>
            <person name="Labutti K."/>
            <person name="Salamov A."/>
            <person name="Andreopoulos B."/>
            <person name="Baker S."/>
            <person name="Barry K."/>
            <person name="Bills G."/>
            <person name="Bluhm B."/>
            <person name="Cannon C."/>
            <person name="Castanera R."/>
            <person name="Culley D."/>
            <person name="Daum C."/>
            <person name="Ezra D."/>
            <person name="Gonzalez J."/>
            <person name="Henrissat B."/>
            <person name="Kuo A."/>
            <person name="Liang C."/>
            <person name="Lipzen A."/>
            <person name="Lutzoni F."/>
            <person name="Magnuson J."/>
            <person name="Mondo S."/>
            <person name="Nolan M."/>
            <person name="Ohm R."/>
            <person name="Pangilinan J."/>
            <person name="Park H.-J."/>
            <person name="Ramirez L."/>
            <person name="Alfaro M."/>
            <person name="Sun H."/>
            <person name="Tritt A."/>
            <person name="Yoshinaga Y."/>
            <person name="Zwiers L.-H."/>
            <person name="Turgeon B."/>
            <person name="Goodwin S."/>
            <person name="Spatafora J."/>
            <person name="Crous P."/>
            <person name="Grigoriev I."/>
        </authorList>
    </citation>
    <scope>NUCLEOTIDE SEQUENCE</scope>
    <source>
        <strain evidence="2">CBS 122368</strain>
    </source>
</reference>
<gene>
    <name evidence="2" type="ORF">BU26DRAFT_605487</name>
</gene>
<dbReference type="GeneID" id="54588923"/>
<dbReference type="AlphaFoldDB" id="A0A6A6IBG9"/>
<feature type="transmembrane region" description="Helical" evidence="1">
    <location>
        <begin position="133"/>
        <end position="154"/>
    </location>
</feature>
<name>A0A6A6IBG9_9PLEO</name>
<feature type="transmembrane region" description="Helical" evidence="1">
    <location>
        <begin position="34"/>
        <end position="53"/>
    </location>
</feature>
<dbReference type="OrthoDB" id="2896006at2759"/>
<dbReference type="Proteomes" id="UP000800094">
    <property type="component" value="Unassembled WGS sequence"/>
</dbReference>
<feature type="transmembrane region" description="Helical" evidence="1">
    <location>
        <begin position="160"/>
        <end position="183"/>
    </location>
</feature>
<proteinExistence type="predicted"/>